<sequence length="293" mass="34027">MATFHCFSELPPELRLQIWEASVRPTQLDMVAMHYCSMAAWVEEYKDPMCMIPVIGYVDDKNRSAYKRDYGLWTACWESREVVKKAFNMRYWEKRRRQLRLMADRSEKVWQSAEGDECLPILQRLRPRPAVSSATLELFHLMVRPFQDVYCFSIDIDFNSCPLLKGGNLFSFTSTLLEYSAPLTDLVCHNTAKSLVFEFDPSWNADFPKSKTNLYKELSPRGLIANLVFYDFDHEFVDLGHEYRSKDGRETASAFIKMLAGLCNMEEVSYDDDGQLVKTCYDTKDYIGVLGCM</sequence>
<dbReference type="EMBL" id="CABFNO020001481">
    <property type="protein sequence ID" value="CAG9992197.1"/>
    <property type="molecule type" value="Genomic_DNA"/>
</dbReference>
<gene>
    <name evidence="2" type="ORF">CBYS24578_00015117</name>
</gene>
<organism evidence="2 3">
    <name type="scientific">Clonostachys byssicola</name>
    <dbReference type="NCBI Taxonomy" id="160290"/>
    <lineage>
        <taxon>Eukaryota</taxon>
        <taxon>Fungi</taxon>
        <taxon>Dikarya</taxon>
        <taxon>Ascomycota</taxon>
        <taxon>Pezizomycotina</taxon>
        <taxon>Sordariomycetes</taxon>
        <taxon>Hypocreomycetidae</taxon>
        <taxon>Hypocreales</taxon>
        <taxon>Bionectriaceae</taxon>
        <taxon>Clonostachys</taxon>
    </lineage>
</organism>
<evidence type="ECO:0000313" key="3">
    <source>
        <dbReference type="Proteomes" id="UP000754883"/>
    </source>
</evidence>
<dbReference type="PANTHER" id="PTHR35910:SF1">
    <property type="entry name" value="2EXR DOMAIN-CONTAINING PROTEIN"/>
    <property type="match status" value="1"/>
</dbReference>
<reference evidence="2 3" key="2">
    <citation type="submission" date="2021-10" db="EMBL/GenBank/DDBJ databases">
        <authorList>
            <person name="Piombo E."/>
        </authorList>
    </citation>
    <scope>NUCLEOTIDE SEQUENCE [LARGE SCALE GENOMIC DNA]</scope>
</reference>
<evidence type="ECO:0000313" key="2">
    <source>
        <dbReference type="EMBL" id="CAG9992197.1"/>
    </source>
</evidence>
<protein>
    <recommendedName>
        <fullName evidence="1">2EXR domain-containing protein</fullName>
    </recommendedName>
</protein>
<feature type="domain" description="2EXR" evidence="1">
    <location>
        <begin position="4"/>
        <end position="89"/>
    </location>
</feature>
<dbReference type="InterPro" id="IPR045518">
    <property type="entry name" value="2EXR"/>
</dbReference>
<accession>A0A9N9UIT3</accession>
<dbReference type="PANTHER" id="PTHR35910">
    <property type="entry name" value="2EXR DOMAIN-CONTAINING PROTEIN"/>
    <property type="match status" value="1"/>
</dbReference>
<reference evidence="3" key="1">
    <citation type="submission" date="2019-06" db="EMBL/GenBank/DDBJ databases">
        <authorList>
            <person name="Broberg M."/>
        </authorList>
    </citation>
    <scope>NUCLEOTIDE SEQUENCE [LARGE SCALE GENOMIC DNA]</scope>
</reference>
<dbReference type="AlphaFoldDB" id="A0A9N9UIT3"/>
<dbReference type="Pfam" id="PF20150">
    <property type="entry name" value="2EXR"/>
    <property type="match status" value="1"/>
</dbReference>
<comment type="caution">
    <text evidence="2">The sequence shown here is derived from an EMBL/GenBank/DDBJ whole genome shotgun (WGS) entry which is preliminary data.</text>
</comment>
<evidence type="ECO:0000259" key="1">
    <source>
        <dbReference type="Pfam" id="PF20150"/>
    </source>
</evidence>
<dbReference type="Proteomes" id="UP000754883">
    <property type="component" value="Unassembled WGS sequence"/>
</dbReference>
<dbReference type="OrthoDB" id="3596450at2759"/>
<name>A0A9N9UIT3_9HYPO</name>
<keyword evidence="3" id="KW-1185">Reference proteome</keyword>
<proteinExistence type="predicted"/>